<organism evidence="1 2">
    <name type="scientific">Brachionus plicatilis</name>
    <name type="common">Marine rotifer</name>
    <name type="synonym">Brachionus muelleri</name>
    <dbReference type="NCBI Taxonomy" id="10195"/>
    <lineage>
        <taxon>Eukaryota</taxon>
        <taxon>Metazoa</taxon>
        <taxon>Spiralia</taxon>
        <taxon>Gnathifera</taxon>
        <taxon>Rotifera</taxon>
        <taxon>Eurotatoria</taxon>
        <taxon>Monogononta</taxon>
        <taxon>Pseudotrocha</taxon>
        <taxon>Ploima</taxon>
        <taxon>Brachionidae</taxon>
        <taxon>Brachionus</taxon>
    </lineage>
</organism>
<proteinExistence type="predicted"/>
<name>A0A3M7SAY3_BRAPC</name>
<evidence type="ECO:0000313" key="1">
    <source>
        <dbReference type="EMBL" id="RNA32973.1"/>
    </source>
</evidence>
<dbReference type="Proteomes" id="UP000276133">
    <property type="component" value="Unassembled WGS sequence"/>
</dbReference>
<dbReference type="EMBL" id="REGN01001719">
    <property type="protein sequence ID" value="RNA32973.1"/>
    <property type="molecule type" value="Genomic_DNA"/>
</dbReference>
<comment type="caution">
    <text evidence="1">The sequence shown here is derived from an EMBL/GenBank/DDBJ whole genome shotgun (WGS) entry which is preliminary data.</text>
</comment>
<keyword evidence="2" id="KW-1185">Reference proteome</keyword>
<sequence>MNKDYYKLHYSTINNRSLNDVSTKDTSKTNNLNKMFYNMDHNEKTPKSILFSDDDAQKTPESYCYGKDIIKEWNPTNH</sequence>
<evidence type="ECO:0000313" key="2">
    <source>
        <dbReference type="Proteomes" id="UP000276133"/>
    </source>
</evidence>
<protein>
    <submittedName>
        <fullName evidence="1">Uncharacterized protein</fullName>
    </submittedName>
</protein>
<dbReference type="AlphaFoldDB" id="A0A3M7SAY3"/>
<gene>
    <name evidence="1" type="ORF">BpHYR1_002475</name>
</gene>
<accession>A0A3M7SAY3</accession>
<reference evidence="1 2" key="1">
    <citation type="journal article" date="2018" name="Sci. Rep.">
        <title>Genomic signatures of local adaptation to the degree of environmental predictability in rotifers.</title>
        <authorList>
            <person name="Franch-Gras L."/>
            <person name="Hahn C."/>
            <person name="Garcia-Roger E.M."/>
            <person name="Carmona M.J."/>
            <person name="Serra M."/>
            <person name="Gomez A."/>
        </authorList>
    </citation>
    <scope>NUCLEOTIDE SEQUENCE [LARGE SCALE GENOMIC DNA]</scope>
    <source>
        <strain evidence="1">HYR1</strain>
    </source>
</reference>